<dbReference type="SUPFAM" id="SSF56672">
    <property type="entry name" value="DNA/RNA polymerases"/>
    <property type="match status" value="1"/>
</dbReference>
<dbReference type="InterPro" id="IPR043502">
    <property type="entry name" value="DNA/RNA_pol_sf"/>
</dbReference>
<keyword evidence="1" id="KW-0227">DNA damage</keyword>
<gene>
    <name evidence="3" type="ORF">GO495_20000</name>
</gene>
<evidence type="ECO:0000313" key="4">
    <source>
        <dbReference type="Proteomes" id="UP000468388"/>
    </source>
</evidence>
<sequence length="498" mass="56732">MSRRFITIWFRHLVTDRIMLRKPELKGLPFVVAVQERGRKVITAASAAAQALGIDYGMVVADARATLPSLQVFDEDPQLAEKLLHALAIWCLRYTPEIAVDPPDGLILDVSGCAYLWGGERPYLKEIVTKLRSAGYDVRAAIADTIGTAWAVSHYGQVSPIVEPGALLDALLPLPPAALRLEQPILERMHKLGLYRINSFISMPRLTLRRRFGQLLLDRLDQALGRSQEIIELIRPVELYQERLPCLEPIRTATGIEIALRRLLEVLCLRLQREQKGLRAAVFKGFRIDGNIQQIEIGTNRPTRNVEHLFKLFELKISTITPALGIEVFILEAPVVEDLSQVQDSLWNTGAGHQAGVANLLDRLAGRLGMGAIRRYLPDEHYWPERSFRLAASLEEKPAADWRLDRPRPICLLSKPELIEVTAPIPDYPPMLFIYKGKIHKVIKADGPERIEREWWLENGLHRDYYAVEDEQGARYWIFRLGHYDEHKPEWFIHGVFA</sequence>
<dbReference type="PANTHER" id="PTHR35369:SF2">
    <property type="entry name" value="BLR3025 PROTEIN"/>
    <property type="match status" value="1"/>
</dbReference>
<dbReference type="PANTHER" id="PTHR35369">
    <property type="entry name" value="BLR3025 PROTEIN-RELATED"/>
    <property type="match status" value="1"/>
</dbReference>
<name>A0A6N8JEZ8_9BACT</name>
<dbReference type="RefSeq" id="WP_157301505.1">
    <property type="nucleotide sequence ID" value="NZ_BAAAZB010000004.1"/>
</dbReference>
<dbReference type="Gene3D" id="3.40.1170.60">
    <property type="match status" value="1"/>
</dbReference>
<accession>A0A6N8JEZ8</accession>
<proteinExistence type="predicted"/>
<dbReference type="PROSITE" id="PS50173">
    <property type="entry name" value="UMUC"/>
    <property type="match status" value="1"/>
</dbReference>
<dbReference type="AlphaFoldDB" id="A0A6N8JEZ8"/>
<evidence type="ECO:0000313" key="3">
    <source>
        <dbReference type="EMBL" id="MVT42889.1"/>
    </source>
</evidence>
<comment type="caution">
    <text evidence="3">The sequence shown here is derived from an EMBL/GenBank/DDBJ whole genome shotgun (WGS) entry which is preliminary data.</text>
</comment>
<keyword evidence="4" id="KW-1185">Reference proteome</keyword>
<evidence type="ECO:0000256" key="1">
    <source>
        <dbReference type="ARBA" id="ARBA00022763"/>
    </source>
</evidence>
<dbReference type="GO" id="GO:0006281">
    <property type="term" value="P:DNA repair"/>
    <property type="evidence" value="ECO:0007669"/>
    <property type="project" value="InterPro"/>
</dbReference>
<feature type="domain" description="UmuC" evidence="2">
    <location>
        <begin position="21"/>
        <end position="72"/>
    </location>
</feature>
<reference evidence="3 4" key="1">
    <citation type="submission" date="2019-12" db="EMBL/GenBank/DDBJ databases">
        <title>The draft genomic sequence of strain Chitinophaga oryziterrae JCM 16595.</title>
        <authorList>
            <person name="Zhang X."/>
        </authorList>
    </citation>
    <scope>NUCLEOTIDE SEQUENCE [LARGE SCALE GENOMIC DNA]</scope>
    <source>
        <strain evidence="3 4">JCM 16595</strain>
    </source>
</reference>
<dbReference type="Proteomes" id="UP000468388">
    <property type="component" value="Unassembled WGS sequence"/>
</dbReference>
<organism evidence="3 4">
    <name type="scientific">Chitinophaga oryziterrae</name>
    <dbReference type="NCBI Taxonomy" id="1031224"/>
    <lineage>
        <taxon>Bacteria</taxon>
        <taxon>Pseudomonadati</taxon>
        <taxon>Bacteroidota</taxon>
        <taxon>Chitinophagia</taxon>
        <taxon>Chitinophagales</taxon>
        <taxon>Chitinophagaceae</taxon>
        <taxon>Chitinophaga</taxon>
    </lineage>
</organism>
<dbReference type="InterPro" id="IPR001126">
    <property type="entry name" value="UmuC"/>
</dbReference>
<dbReference type="OrthoDB" id="625722at2"/>
<dbReference type="EMBL" id="WRXO01000006">
    <property type="protein sequence ID" value="MVT42889.1"/>
    <property type="molecule type" value="Genomic_DNA"/>
</dbReference>
<dbReference type="InterPro" id="IPR050356">
    <property type="entry name" value="SulA_CellDiv_inhibitor"/>
</dbReference>
<evidence type="ECO:0000259" key="2">
    <source>
        <dbReference type="PROSITE" id="PS50173"/>
    </source>
</evidence>
<dbReference type="Pfam" id="PF00817">
    <property type="entry name" value="IMS"/>
    <property type="match status" value="1"/>
</dbReference>
<dbReference type="CDD" id="cd03468">
    <property type="entry name" value="PolY_like"/>
    <property type="match status" value="1"/>
</dbReference>
<protein>
    <submittedName>
        <fullName evidence="3">DNA polymerase Y family protein</fullName>
    </submittedName>
</protein>